<accession>A0A2G6K6G2</accession>
<evidence type="ECO:0000259" key="3">
    <source>
        <dbReference type="PROSITE" id="PS51201"/>
    </source>
</evidence>
<keyword evidence="4" id="KW-0813">Transport</keyword>
<evidence type="ECO:0000256" key="2">
    <source>
        <dbReference type="SAM" id="Phobius"/>
    </source>
</evidence>
<keyword evidence="4" id="KW-0407">Ion channel</keyword>
<gene>
    <name evidence="4" type="ORF">CSA55_06065</name>
</gene>
<dbReference type="PANTHER" id="PTHR43833">
    <property type="entry name" value="POTASSIUM CHANNEL PROTEIN 2-RELATED-RELATED"/>
    <property type="match status" value="1"/>
</dbReference>
<dbReference type="GO" id="GO:0005886">
    <property type="term" value="C:plasma membrane"/>
    <property type="evidence" value="ECO:0007669"/>
    <property type="project" value="UniProtKB-SubCell"/>
</dbReference>
<evidence type="ECO:0000256" key="1">
    <source>
        <dbReference type="ARBA" id="ARBA00004651"/>
    </source>
</evidence>
<evidence type="ECO:0000313" key="5">
    <source>
        <dbReference type="Proteomes" id="UP000230914"/>
    </source>
</evidence>
<dbReference type="InterPro" id="IPR003148">
    <property type="entry name" value="RCK_N"/>
</dbReference>
<protein>
    <submittedName>
        <fullName evidence="4">Potassium channel protein</fullName>
    </submittedName>
</protein>
<dbReference type="InterPro" id="IPR036291">
    <property type="entry name" value="NAD(P)-bd_dom_sf"/>
</dbReference>
<dbReference type="SUPFAM" id="SSF81324">
    <property type="entry name" value="Voltage-gated potassium channels"/>
    <property type="match status" value="1"/>
</dbReference>
<dbReference type="PANTHER" id="PTHR43833:SF9">
    <property type="entry name" value="POTASSIUM CHANNEL PROTEIN YUGO-RELATED"/>
    <property type="match status" value="1"/>
</dbReference>
<keyword evidence="2" id="KW-0472">Membrane</keyword>
<proteinExistence type="predicted"/>
<dbReference type="Pfam" id="PF02254">
    <property type="entry name" value="TrkA_N"/>
    <property type="match status" value="1"/>
</dbReference>
<dbReference type="GO" id="GO:0006813">
    <property type="term" value="P:potassium ion transport"/>
    <property type="evidence" value="ECO:0007669"/>
    <property type="project" value="InterPro"/>
</dbReference>
<dbReference type="GO" id="GO:0034220">
    <property type="term" value="P:monoatomic ion transmembrane transport"/>
    <property type="evidence" value="ECO:0007669"/>
    <property type="project" value="UniProtKB-KW"/>
</dbReference>
<comment type="caution">
    <text evidence="4">The sequence shown here is derived from an EMBL/GenBank/DDBJ whole genome shotgun (WGS) entry which is preliminary data.</text>
</comment>
<dbReference type="SUPFAM" id="SSF51735">
    <property type="entry name" value="NAD(P)-binding Rossmann-fold domains"/>
    <property type="match status" value="1"/>
</dbReference>
<keyword evidence="2" id="KW-1133">Transmembrane helix</keyword>
<dbReference type="InterPro" id="IPR013099">
    <property type="entry name" value="K_chnl_dom"/>
</dbReference>
<sequence>MQSTITRLRVAIALAGVVFVVGTIGYLIIGMSPIDAMYMTLTTITTVGYEEFTGPNVGVGVRIFTMFVILTGVGTAFYAFTLAVQVIVEGQLREVLGQRRMDKKISKMTDHVIVCGWGRVGKAVANDMISNGIPVVVVEEDGDKLTDPEMPAVVGDARIDATLIAAGVERASSLIAALDADADNLFITMSSRALKPDLFIVARTRSESGFDMLIRAGANRVVNP</sequence>
<dbReference type="InterPro" id="IPR050721">
    <property type="entry name" value="Trk_Ktr_HKT_K-transport"/>
</dbReference>
<dbReference type="EMBL" id="PDSL01000095">
    <property type="protein sequence ID" value="PIE31266.1"/>
    <property type="molecule type" value="Genomic_DNA"/>
</dbReference>
<dbReference type="AlphaFoldDB" id="A0A2G6K6G2"/>
<feature type="transmembrane region" description="Helical" evidence="2">
    <location>
        <begin position="12"/>
        <end position="29"/>
    </location>
</feature>
<feature type="domain" description="RCK N-terminal" evidence="3">
    <location>
        <begin position="109"/>
        <end position="223"/>
    </location>
</feature>
<dbReference type="Proteomes" id="UP000230914">
    <property type="component" value="Unassembled WGS sequence"/>
</dbReference>
<evidence type="ECO:0000313" key="4">
    <source>
        <dbReference type="EMBL" id="PIE31266.1"/>
    </source>
</evidence>
<comment type="subcellular location">
    <subcellularLocation>
        <location evidence="1">Cell membrane</location>
        <topology evidence="1">Multi-pass membrane protein</topology>
    </subcellularLocation>
</comment>
<reference evidence="4 5" key="1">
    <citation type="submission" date="2017-10" db="EMBL/GenBank/DDBJ databases">
        <title>Novel microbial diversity and functional potential in the marine mammal oral microbiome.</title>
        <authorList>
            <person name="Dudek N.K."/>
            <person name="Sun C.L."/>
            <person name="Burstein D."/>
            <person name="Kantor R.S."/>
            <person name="Aliaga Goltsman D.S."/>
            <person name="Bik E.M."/>
            <person name="Thomas B.C."/>
            <person name="Banfield J.F."/>
            <person name="Relman D.A."/>
        </authorList>
    </citation>
    <scope>NUCLEOTIDE SEQUENCE [LARGE SCALE GENOMIC DNA]</scope>
    <source>
        <strain evidence="4">DOLJORAL78_61_10</strain>
    </source>
</reference>
<name>A0A2G6K6G2_9ACTN</name>
<dbReference type="Gene3D" id="3.40.50.720">
    <property type="entry name" value="NAD(P)-binding Rossmann-like Domain"/>
    <property type="match status" value="1"/>
</dbReference>
<keyword evidence="4" id="KW-0406">Ion transport</keyword>
<feature type="non-terminal residue" evidence="4">
    <location>
        <position position="224"/>
    </location>
</feature>
<feature type="transmembrane region" description="Helical" evidence="2">
    <location>
        <begin position="63"/>
        <end position="88"/>
    </location>
</feature>
<organism evidence="4 5">
    <name type="scientific">Ilumatobacter coccineus</name>
    <dbReference type="NCBI Taxonomy" id="467094"/>
    <lineage>
        <taxon>Bacteria</taxon>
        <taxon>Bacillati</taxon>
        <taxon>Actinomycetota</taxon>
        <taxon>Acidimicrobiia</taxon>
        <taxon>Acidimicrobiales</taxon>
        <taxon>Ilumatobacteraceae</taxon>
        <taxon>Ilumatobacter</taxon>
    </lineage>
</organism>
<dbReference type="Gene3D" id="1.10.287.70">
    <property type="match status" value="1"/>
</dbReference>
<dbReference type="Pfam" id="PF07885">
    <property type="entry name" value="Ion_trans_2"/>
    <property type="match status" value="1"/>
</dbReference>
<dbReference type="PROSITE" id="PS51201">
    <property type="entry name" value="RCK_N"/>
    <property type="match status" value="1"/>
</dbReference>
<keyword evidence="2" id="KW-0812">Transmembrane</keyword>